<dbReference type="NCBIfam" id="TIGR00578">
    <property type="entry name" value="ku70"/>
    <property type="match status" value="1"/>
</dbReference>
<keyword evidence="5" id="KW-0378">Hydrolase</keyword>
<evidence type="ECO:0000256" key="1">
    <source>
        <dbReference type="ARBA" id="ARBA00004123"/>
    </source>
</evidence>
<dbReference type="Gene3D" id="3.40.50.410">
    <property type="entry name" value="von Willebrand factor, type A domain"/>
    <property type="match status" value="1"/>
</dbReference>
<keyword evidence="10" id="KW-0234">DNA repair</keyword>
<dbReference type="CDD" id="cd00788">
    <property type="entry name" value="KU70"/>
    <property type="match status" value="1"/>
</dbReference>
<dbReference type="GeneID" id="115261480"/>
<dbReference type="Gene3D" id="1.10.1600.10">
    <property type="match status" value="1"/>
</dbReference>
<comment type="similarity">
    <text evidence="2">Belongs to the ku70 family.</text>
</comment>
<evidence type="ECO:0000256" key="4">
    <source>
        <dbReference type="ARBA" id="ARBA00022763"/>
    </source>
</evidence>
<reference evidence="14" key="1">
    <citation type="journal article" date="2015" name="Proc. Natl. Acad. Sci. U.S.A.">
        <title>Genome sequence of the Asian Tiger mosquito, Aedes albopictus, reveals insights into its biology, genetics, and evolution.</title>
        <authorList>
            <person name="Chen X.G."/>
            <person name="Jiang X."/>
            <person name="Gu J."/>
            <person name="Xu M."/>
            <person name="Wu Y."/>
            <person name="Deng Y."/>
            <person name="Zhang C."/>
            <person name="Bonizzoni M."/>
            <person name="Dermauw W."/>
            <person name="Vontas J."/>
            <person name="Armbruster P."/>
            <person name="Huang X."/>
            <person name="Yang Y."/>
            <person name="Zhang H."/>
            <person name="He W."/>
            <person name="Peng H."/>
            <person name="Liu Y."/>
            <person name="Wu K."/>
            <person name="Chen J."/>
            <person name="Lirakis M."/>
            <person name="Topalis P."/>
            <person name="Van Leeuwen T."/>
            <person name="Hall A.B."/>
            <person name="Jiang X."/>
            <person name="Thorpe C."/>
            <person name="Mueller R.L."/>
            <person name="Sun C."/>
            <person name="Waterhouse R.M."/>
            <person name="Yan G."/>
            <person name="Tu Z.J."/>
            <person name="Fang X."/>
            <person name="James A.A."/>
        </authorList>
    </citation>
    <scope>NUCLEOTIDE SEQUENCE [LARGE SCALE GENOMIC DNA]</scope>
    <source>
        <strain evidence="14">Foshan</strain>
    </source>
</reference>
<evidence type="ECO:0000256" key="3">
    <source>
        <dbReference type="ARBA" id="ARBA00022741"/>
    </source>
</evidence>
<proteinExistence type="inferred from homology"/>
<dbReference type="Proteomes" id="UP000069940">
    <property type="component" value="Unassembled WGS sequence"/>
</dbReference>
<dbReference type="InterPro" id="IPR016194">
    <property type="entry name" value="SPOC-like_C_dom_sf"/>
</dbReference>
<keyword evidence="14" id="KW-1185">Reference proteome</keyword>
<dbReference type="InterPro" id="IPR005161">
    <property type="entry name" value="Ku_N"/>
</dbReference>
<dbReference type="InterPro" id="IPR036465">
    <property type="entry name" value="vWFA_dom_sf"/>
</dbReference>
<dbReference type="InterPro" id="IPR006164">
    <property type="entry name" value="DNA_bd_Ku70/Ku80"/>
</dbReference>
<dbReference type="Gene3D" id="2.40.290.10">
    <property type="match status" value="1"/>
</dbReference>
<evidence type="ECO:0000313" key="13">
    <source>
        <dbReference type="EnsemblMetazoa" id="AALFPA23_014855.P21547"/>
    </source>
</evidence>
<organism evidence="13 14">
    <name type="scientific">Aedes albopictus</name>
    <name type="common">Asian tiger mosquito</name>
    <name type="synonym">Stegomyia albopicta</name>
    <dbReference type="NCBI Taxonomy" id="7160"/>
    <lineage>
        <taxon>Eukaryota</taxon>
        <taxon>Metazoa</taxon>
        <taxon>Ecdysozoa</taxon>
        <taxon>Arthropoda</taxon>
        <taxon>Hexapoda</taxon>
        <taxon>Insecta</taxon>
        <taxon>Pterygota</taxon>
        <taxon>Neoptera</taxon>
        <taxon>Endopterygota</taxon>
        <taxon>Diptera</taxon>
        <taxon>Nematocera</taxon>
        <taxon>Culicoidea</taxon>
        <taxon>Culicidae</taxon>
        <taxon>Culicinae</taxon>
        <taxon>Aedini</taxon>
        <taxon>Aedes</taxon>
        <taxon>Stegomyia</taxon>
    </lineage>
</organism>
<dbReference type="SMART" id="SM00559">
    <property type="entry name" value="Ku78"/>
    <property type="match status" value="1"/>
</dbReference>
<keyword evidence="4" id="KW-0227">DNA damage</keyword>
<keyword evidence="7" id="KW-0067">ATP-binding</keyword>
<dbReference type="PIRSF" id="PIRSF003033">
    <property type="entry name" value="Ku70"/>
    <property type="match status" value="1"/>
</dbReference>
<evidence type="ECO:0000256" key="9">
    <source>
        <dbReference type="ARBA" id="ARBA00023172"/>
    </source>
</evidence>
<keyword evidence="11" id="KW-0539">Nucleus</keyword>
<keyword evidence="8" id="KW-0238">DNA-binding</keyword>
<dbReference type="RefSeq" id="XP_029719036.1">
    <property type="nucleotide sequence ID" value="XM_029863176.2"/>
</dbReference>
<reference evidence="13" key="2">
    <citation type="submission" date="2025-05" db="UniProtKB">
        <authorList>
            <consortium name="EnsemblMetazoa"/>
        </authorList>
    </citation>
    <scope>IDENTIFICATION</scope>
    <source>
        <strain evidence="13">Foshan</strain>
    </source>
</reference>
<dbReference type="SUPFAM" id="SSF100939">
    <property type="entry name" value="SPOC domain-like"/>
    <property type="match status" value="1"/>
</dbReference>
<sequence>MYWNPNHADDEEDSQEFVFGGREGLLALIDCADYMFDQRDDGSTNFKESLALIEAILRNKIISSEKDLVGVIFYNTEHSPAPPDEIELETGLVVPKKTAIYMPLSNPSADSIRKIMNFRESDDLFDFDRKFGHSQDSNLSDVLWLCSRLFTRCGYKLEQSSIVLFTSNDEPHPAGSYEYQQSFVKAKDLQQLDVNIVLIPMSEQFDGSKFYREFLCTVADEDPDQFQFPCYQESREPLLTRIFRRDFKKKSLSHIKWQLSDDVSLGVNIYSLSRKTKYPAKVKLLRDTNDVIVSKRSYQMVCPDDNQTEQLSKPLLPGDQRKTLSIGGEKVSFSVDEVTNMKQMLQPGIRLLGFKPITKVSPANHLRSSLFLYPDEGTISGSTVLFRTLYEKCLIKQKAAFCMLTMRRKQPSKLVALIPQECCFNEDGEPYRHNGFRIEFIPYAADMRKLDVFEKSAPEISQEQIDVFKSVAKKIKFKYHPSQFENPVLMTTYTNIEALLFDRHDLEVYDSTKPDDDRIDSKVGPFVDRIADLFGEDVTEAPKRRGKAVDGEGPSSKAPKLTADVDPVAIIEAIQSGKTGSVLVGTLRAYLQQQGVDGISKLNKADLINKIKQHHKL</sequence>
<dbReference type="SUPFAM" id="SSF53300">
    <property type="entry name" value="vWA-like"/>
    <property type="match status" value="1"/>
</dbReference>
<dbReference type="InterPro" id="IPR005160">
    <property type="entry name" value="Ku_C"/>
</dbReference>
<dbReference type="Gene3D" id="4.10.970.10">
    <property type="entry name" value="Ku70, bridge and pillars"/>
    <property type="match status" value="1"/>
</dbReference>
<keyword evidence="3" id="KW-0547">Nucleotide-binding</keyword>
<name>A0ABM1Z422_AEDAL</name>
<dbReference type="PANTHER" id="PTHR12604">
    <property type="entry name" value="KU AUTOANTIGEN DNA HELICASE"/>
    <property type="match status" value="1"/>
</dbReference>
<dbReference type="EnsemblMetazoa" id="AALFPA23_014855.R21547">
    <property type="protein sequence ID" value="AALFPA23_014855.P21547"/>
    <property type="gene ID" value="AALFPA23_014855"/>
</dbReference>
<keyword evidence="6" id="KW-0347">Helicase</keyword>
<feature type="domain" description="Ku" evidence="12">
    <location>
        <begin position="312"/>
        <end position="458"/>
    </location>
</feature>
<dbReference type="Pfam" id="PF03730">
    <property type="entry name" value="Ku_C"/>
    <property type="match status" value="1"/>
</dbReference>
<evidence type="ECO:0000256" key="6">
    <source>
        <dbReference type="ARBA" id="ARBA00022806"/>
    </source>
</evidence>
<evidence type="ECO:0000256" key="2">
    <source>
        <dbReference type="ARBA" id="ARBA00005240"/>
    </source>
</evidence>
<evidence type="ECO:0000313" key="14">
    <source>
        <dbReference type="Proteomes" id="UP000069940"/>
    </source>
</evidence>
<keyword evidence="9" id="KW-0233">DNA recombination</keyword>
<dbReference type="InterPro" id="IPR006165">
    <property type="entry name" value="Ku70"/>
</dbReference>
<evidence type="ECO:0000256" key="11">
    <source>
        <dbReference type="ARBA" id="ARBA00023242"/>
    </source>
</evidence>
<comment type="subcellular location">
    <subcellularLocation>
        <location evidence="1">Nucleus</location>
    </subcellularLocation>
</comment>
<dbReference type="Pfam" id="PF03731">
    <property type="entry name" value="Ku_N"/>
    <property type="match status" value="1"/>
</dbReference>
<dbReference type="InterPro" id="IPR047087">
    <property type="entry name" value="KU70_core_dom"/>
</dbReference>
<evidence type="ECO:0000256" key="10">
    <source>
        <dbReference type="ARBA" id="ARBA00023204"/>
    </source>
</evidence>
<dbReference type="CDD" id="cd01458">
    <property type="entry name" value="vWA_ku"/>
    <property type="match status" value="1"/>
</dbReference>
<dbReference type="Pfam" id="PF02735">
    <property type="entry name" value="Ku"/>
    <property type="match status" value="1"/>
</dbReference>
<evidence type="ECO:0000256" key="5">
    <source>
        <dbReference type="ARBA" id="ARBA00022801"/>
    </source>
</evidence>
<accession>A0ABM1Z422</accession>
<evidence type="ECO:0000256" key="8">
    <source>
        <dbReference type="ARBA" id="ARBA00023125"/>
    </source>
</evidence>
<protein>
    <recommendedName>
        <fullName evidence="12">Ku domain-containing protein</fullName>
    </recommendedName>
</protein>
<evidence type="ECO:0000259" key="12">
    <source>
        <dbReference type="SMART" id="SM00559"/>
    </source>
</evidence>
<dbReference type="PANTHER" id="PTHR12604:SF2">
    <property type="entry name" value="X-RAY REPAIR CROSS-COMPLEMENTING PROTEIN 6"/>
    <property type="match status" value="1"/>
</dbReference>
<evidence type="ECO:0000256" key="7">
    <source>
        <dbReference type="ARBA" id="ARBA00022840"/>
    </source>
</evidence>
<dbReference type="InterPro" id="IPR027388">
    <property type="entry name" value="Ku70_bridge/pillars_dom_sf"/>
</dbReference>